<sequence>MLQAQQFSQGIQPPNLSQMQFMNAKNNLAGVLGNLNNNINTPMNPNNNNTSILSGLLSQLQNDPKNANTNHNLINQKNAFTPIFNTNTLNSNIGVSSNLPMDQGTTQDNTTNSMPNVDNNVLNLLMQNASSNTPINPSLPMHFKQNDKYNVSNGGISLNTTSPSVNQINTNPNQLTQQQILSHLAMKSNGLLVNNGNQNTTGTKPMLGNNLNTMSSSNIGTNHLLNMMPRNQPPNIVNPQQLLELQNSGHVQANMLGAANARLTPSQQLYLQRQLAAQQLQNRVIKHNN</sequence>
<name>A0A2T9YBQ5_9FUNG</name>
<proteinExistence type="predicted"/>
<gene>
    <name evidence="1" type="ORF">BB561_005174</name>
</gene>
<reference evidence="1 2" key="1">
    <citation type="journal article" date="2018" name="MBio">
        <title>Comparative Genomics Reveals the Core Gene Toolbox for the Fungus-Insect Symbiosis.</title>
        <authorList>
            <person name="Wang Y."/>
            <person name="Stata M."/>
            <person name="Wang W."/>
            <person name="Stajich J.E."/>
            <person name="White M.M."/>
            <person name="Moncalvo J.M."/>
        </authorList>
    </citation>
    <scope>NUCLEOTIDE SEQUENCE [LARGE SCALE GENOMIC DNA]</scope>
    <source>
        <strain evidence="1 2">SWE-8-4</strain>
    </source>
</reference>
<organism evidence="1 2">
    <name type="scientific">Smittium simulii</name>
    <dbReference type="NCBI Taxonomy" id="133385"/>
    <lineage>
        <taxon>Eukaryota</taxon>
        <taxon>Fungi</taxon>
        <taxon>Fungi incertae sedis</taxon>
        <taxon>Zoopagomycota</taxon>
        <taxon>Kickxellomycotina</taxon>
        <taxon>Harpellomycetes</taxon>
        <taxon>Harpellales</taxon>
        <taxon>Legeriomycetaceae</taxon>
        <taxon>Smittium</taxon>
    </lineage>
</organism>
<dbReference type="AlphaFoldDB" id="A0A2T9YBQ5"/>
<accession>A0A2T9YBQ5</accession>
<evidence type="ECO:0000313" key="1">
    <source>
        <dbReference type="EMBL" id="PVU89739.1"/>
    </source>
</evidence>
<dbReference type="Proteomes" id="UP000245383">
    <property type="component" value="Unassembled WGS sequence"/>
</dbReference>
<protein>
    <submittedName>
        <fullName evidence="1">Uncharacterized protein</fullName>
    </submittedName>
</protein>
<keyword evidence="2" id="KW-1185">Reference proteome</keyword>
<dbReference type="EMBL" id="MBFR01000300">
    <property type="protein sequence ID" value="PVU89739.1"/>
    <property type="molecule type" value="Genomic_DNA"/>
</dbReference>
<evidence type="ECO:0000313" key="2">
    <source>
        <dbReference type="Proteomes" id="UP000245383"/>
    </source>
</evidence>
<comment type="caution">
    <text evidence="1">The sequence shown here is derived from an EMBL/GenBank/DDBJ whole genome shotgun (WGS) entry which is preliminary data.</text>
</comment>